<proteinExistence type="predicted"/>
<dbReference type="Proteomes" id="UP000663864">
    <property type="component" value="Unassembled WGS sequence"/>
</dbReference>
<evidence type="ECO:0000313" key="2">
    <source>
        <dbReference type="EMBL" id="CAF4132649.1"/>
    </source>
</evidence>
<evidence type="ECO:0000313" key="4">
    <source>
        <dbReference type="Proteomes" id="UP000663836"/>
    </source>
</evidence>
<dbReference type="Proteomes" id="UP000663874">
    <property type="component" value="Unassembled WGS sequence"/>
</dbReference>
<organism evidence="3 4">
    <name type="scientific">Rotaria sordida</name>
    <dbReference type="NCBI Taxonomy" id="392033"/>
    <lineage>
        <taxon>Eukaryota</taxon>
        <taxon>Metazoa</taxon>
        <taxon>Spiralia</taxon>
        <taxon>Gnathifera</taxon>
        <taxon>Rotifera</taxon>
        <taxon>Eurotatoria</taxon>
        <taxon>Bdelloidea</taxon>
        <taxon>Philodinida</taxon>
        <taxon>Philodinidae</taxon>
        <taxon>Rotaria</taxon>
    </lineage>
</organism>
<comment type="caution">
    <text evidence="3">The sequence shown here is derived from an EMBL/GenBank/DDBJ whole genome shotgun (WGS) entry which is preliminary data.</text>
</comment>
<dbReference type="Proteomes" id="UP000663836">
    <property type="component" value="Unassembled WGS sequence"/>
</dbReference>
<reference evidence="3" key="1">
    <citation type="submission" date="2021-02" db="EMBL/GenBank/DDBJ databases">
        <authorList>
            <person name="Nowell W R."/>
        </authorList>
    </citation>
    <scope>NUCLEOTIDE SEQUENCE</scope>
</reference>
<evidence type="ECO:0000313" key="3">
    <source>
        <dbReference type="EMBL" id="CAF4144616.1"/>
    </source>
</evidence>
<dbReference type="EMBL" id="CAJNOT010005795">
    <property type="protein sequence ID" value="CAF1475216.1"/>
    <property type="molecule type" value="Genomic_DNA"/>
</dbReference>
<sequence length="81" mass="9310">MEQEAFDISLLGTGRSNHYLPLGRQPDGKQSSVCISEFRAVDIDSERILLNMAAAEIRRRYGHKKFLLHTFPQYTNLKSLE</sequence>
<protein>
    <submittedName>
        <fullName evidence="3">Uncharacterized protein</fullName>
    </submittedName>
</protein>
<accession>A0A819XQP2</accession>
<gene>
    <name evidence="2" type="ORF">FNK824_LOCUS32821</name>
    <name evidence="3" type="ORF">JBS370_LOCUS33669</name>
    <name evidence="1" type="ORF">ZHD862_LOCUS36316</name>
</gene>
<evidence type="ECO:0000313" key="1">
    <source>
        <dbReference type="EMBL" id="CAF1475216.1"/>
    </source>
</evidence>
<name>A0A819XQP2_9BILA</name>
<dbReference type="EMBL" id="CAJOBE010011518">
    <property type="protein sequence ID" value="CAF4132649.1"/>
    <property type="molecule type" value="Genomic_DNA"/>
</dbReference>
<dbReference type="EMBL" id="CAJOBD010009948">
    <property type="protein sequence ID" value="CAF4144616.1"/>
    <property type="molecule type" value="Genomic_DNA"/>
</dbReference>
<dbReference type="AlphaFoldDB" id="A0A819XQP2"/>